<protein>
    <submittedName>
        <fullName evidence="7">Probable calcium-binding protein CML35</fullName>
    </submittedName>
</protein>
<feature type="region of interest" description="Disordered" evidence="4">
    <location>
        <begin position="1"/>
        <end position="46"/>
    </location>
</feature>
<reference evidence="7" key="1">
    <citation type="submission" date="2025-08" db="UniProtKB">
        <authorList>
            <consortium name="RefSeq"/>
        </authorList>
    </citation>
    <scope>IDENTIFICATION</scope>
</reference>
<dbReference type="InterPro" id="IPR011992">
    <property type="entry name" value="EF-hand-dom_pair"/>
</dbReference>
<dbReference type="InterPro" id="IPR039647">
    <property type="entry name" value="EF_hand_pair_protein_CML-like"/>
</dbReference>
<feature type="domain" description="EF-hand" evidence="5">
    <location>
        <begin position="96"/>
        <end position="131"/>
    </location>
</feature>
<evidence type="ECO:0000313" key="7">
    <source>
        <dbReference type="RefSeq" id="XP_039126648.1"/>
    </source>
</evidence>
<keyword evidence="3" id="KW-0106">Calcium</keyword>
<dbReference type="CDD" id="cd00051">
    <property type="entry name" value="EFh"/>
    <property type="match status" value="1"/>
</dbReference>
<dbReference type="Pfam" id="PF13499">
    <property type="entry name" value="EF-hand_7"/>
    <property type="match status" value="1"/>
</dbReference>
<name>A0AB40BJT8_DIOCR</name>
<feature type="domain" description="EF-hand" evidence="5">
    <location>
        <begin position="132"/>
        <end position="164"/>
    </location>
</feature>
<dbReference type="AlphaFoldDB" id="A0AB40BJT8"/>
<keyword evidence="6" id="KW-1185">Reference proteome</keyword>
<sequence length="164" mass="17917">MKLTFGSLFGSSTKPVKKAKRARTREISRSETSSSSAESSTRSEVISRRELEAVLRRLGPEPPSEEEVAAMMAEVEGGAMSLEAIGALGGSGRRSMVGMEMREAFAVFDADRDGRISAEELKAVLEEWCSLEDCRRIIGEVDADGDGLVGFEDFVRMMRMDEGL</sequence>
<dbReference type="GeneID" id="120262819"/>
<gene>
    <name evidence="7" type="primary">LOC120262819</name>
</gene>
<keyword evidence="2" id="KW-0677">Repeat</keyword>
<proteinExistence type="predicted"/>
<accession>A0AB40BJT8</accession>
<dbReference type="GO" id="GO:0005509">
    <property type="term" value="F:calcium ion binding"/>
    <property type="evidence" value="ECO:0007669"/>
    <property type="project" value="InterPro"/>
</dbReference>
<dbReference type="FunFam" id="1.10.238.10:FF:000001">
    <property type="entry name" value="Calmodulin 1"/>
    <property type="match status" value="1"/>
</dbReference>
<evidence type="ECO:0000256" key="4">
    <source>
        <dbReference type="SAM" id="MobiDB-lite"/>
    </source>
</evidence>
<dbReference type="InterPro" id="IPR018247">
    <property type="entry name" value="EF_Hand_1_Ca_BS"/>
</dbReference>
<keyword evidence="1" id="KW-0479">Metal-binding</keyword>
<dbReference type="Proteomes" id="UP001515500">
    <property type="component" value="Chromosome 6"/>
</dbReference>
<dbReference type="RefSeq" id="XP_039126648.1">
    <property type="nucleotide sequence ID" value="XM_039270714.1"/>
</dbReference>
<evidence type="ECO:0000256" key="3">
    <source>
        <dbReference type="ARBA" id="ARBA00022837"/>
    </source>
</evidence>
<dbReference type="SMART" id="SM00054">
    <property type="entry name" value="EFh"/>
    <property type="match status" value="2"/>
</dbReference>
<evidence type="ECO:0000256" key="1">
    <source>
        <dbReference type="ARBA" id="ARBA00022723"/>
    </source>
</evidence>
<evidence type="ECO:0000313" key="6">
    <source>
        <dbReference type="Proteomes" id="UP001515500"/>
    </source>
</evidence>
<evidence type="ECO:0000256" key="2">
    <source>
        <dbReference type="ARBA" id="ARBA00022737"/>
    </source>
</evidence>
<dbReference type="InterPro" id="IPR002048">
    <property type="entry name" value="EF_hand_dom"/>
</dbReference>
<organism evidence="6 7">
    <name type="scientific">Dioscorea cayennensis subsp. rotundata</name>
    <name type="common">White Guinea yam</name>
    <name type="synonym">Dioscorea rotundata</name>
    <dbReference type="NCBI Taxonomy" id="55577"/>
    <lineage>
        <taxon>Eukaryota</taxon>
        <taxon>Viridiplantae</taxon>
        <taxon>Streptophyta</taxon>
        <taxon>Embryophyta</taxon>
        <taxon>Tracheophyta</taxon>
        <taxon>Spermatophyta</taxon>
        <taxon>Magnoliopsida</taxon>
        <taxon>Liliopsida</taxon>
        <taxon>Dioscoreales</taxon>
        <taxon>Dioscoreaceae</taxon>
        <taxon>Dioscorea</taxon>
    </lineage>
</organism>
<dbReference type="PANTHER" id="PTHR10891">
    <property type="entry name" value="EF-HAND CALCIUM-BINDING DOMAIN CONTAINING PROTEIN"/>
    <property type="match status" value="1"/>
</dbReference>
<dbReference type="Gene3D" id="1.10.238.10">
    <property type="entry name" value="EF-hand"/>
    <property type="match status" value="2"/>
</dbReference>
<dbReference type="SUPFAM" id="SSF47473">
    <property type="entry name" value="EF-hand"/>
    <property type="match status" value="1"/>
</dbReference>
<feature type="compositionally biased region" description="Low complexity" evidence="4">
    <location>
        <begin position="30"/>
        <end position="44"/>
    </location>
</feature>
<evidence type="ECO:0000259" key="5">
    <source>
        <dbReference type="PROSITE" id="PS50222"/>
    </source>
</evidence>
<dbReference type="PROSITE" id="PS50222">
    <property type="entry name" value="EF_HAND_2"/>
    <property type="match status" value="2"/>
</dbReference>
<dbReference type="PROSITE" id="PS00018">
    <property type="entry name" value="EF_HAND_1"/>
    <property type="match status" value="2"/>
</dbReference>